<gene>
    <name evidence="1" type="ORF">AN396_04515</name>
</gene>
<proteinExistence type="predicted"/>
<dbReference type="Proteomes" id="UP000188605">
    <property type="component" value="Unassembled WGS sequence"/>
</dbReference>
<dbReference type="EMBL" id="LJDB01000043">
    <property type="protein sequence ID" value="ONI41026.1"/>
    <property type="molecule type" value="Genomic_DNA"/>
</dbReference>
<accession>A0ACC8XDN8</accession>
<reference evidence="1" key="1">
    <citation type="submission" date="2016-08" db="EMBL/GenBank/DDBJ databases">
        <authorList>
            <person name="Ngugi D.K."/>
            <person name="Miyake S."/>
            <person name="Stingl U."/>
        </authorList>
    </citation>
    <scope>NUCLEOTIDE SEQUENCE</scope>
    <source>
        <strain evidence="1">SCG-B11WGA-EpuloA1</strain>
    </source>
</reference>
<keyword evidence="2" id="KW-1185">Reference proteome</keyword>
<evidence type="ECO:0000313" key="2">
    <source>
        <dbReference type="Proteomes" id="UP000188605"/>
    </source>
</evidence>
<protein>
    <submittedName>
        <fullName evidence="1">Uncharacterized protein</fullName>
    </submittedName>
</protein>
<sequence length="221" mass="24983">MSKQVKIFLLNNTLTNTAVSVIITLIIMMYDRFSEENIIAKIDSTTVFIIGVSLCLIWSFYIIREELSICFKNISIKKFIFWVSIGYLFIFLSIMAIEFVITATTNLSPTPTNEATLIEDTLANPFPMLFYIIIIGPIREELVFRYALIGKSNSYMWLKIIISSILFGLIHLAGGPIIYTLSYMACGLVLGYVYKKNNTNIIYPIGLHIVNNIVGAIMAFS</sequence>
<evidence type="ECO:0000313" key="1">
    <source>
        <dbReference type="EMBL" id="ONI41026.1"/>
    </source>
</evidence>
<comment type="caution">
    <text evidence="1">The sequence shown here is derived from an EMBL/GenBank/DDBJ whole genome shotgun (WGS) entry which is preliminary data.</text>
</comment>
<name>A0ACC8XDN8_9FIRM</name>
<organism evidence="1 2">
    <name type="scientific">Candidatus Epulonipiscium fishelsonii</name>
    <dbReference type="NCBI Taxonomy" id="77094"/>
    <lineage>
        <taxon>Bacteria</taxon>
        <taxon>Bacillati</taxon>
        <taxon>Bacillota</taxon>
        <taxon>Clostridia</taxon>
        <taxon>Lachnospirales</taxon>
        <taxon>Lachnospiraceae</taxon>
        <taxon>Candidatus Epulonipiscium</taxon>
    </lineage>
</organism>